<keyword evidence="2" id="KW-1185">Reference proteome</keyword>
<gene>
    <name evidence="1" type="ORF">V5799_001257</name>
</gene>
<name>A0AAQ4D0R3_AMBAM</name>
<accession>A0AAQ4D0R3</accession>
<protein>
    <submittedName>
        <fullName evidence="1">Uncharacterized protein</fullName>
    </submittedName>
</protein>
<organism evidence="1 2">
    <name type="scientific">Amblyomma americanum</name>
    <name type="common">Lone star tick</name>
    <dbReference type="NCBI Taxonomy" id="6943"/>
    <lineage>
        <taxon>Eukaryota</taxon>
        <taxon>Metazoa</taxon>
        <taxon>Ecdysozoa</taxon>
        <taxon>Arthropoda</taxon>
        <taxon>Chelicerata</taxon>
        <taxon>Arachnida</taxon>
        <taxon>Acari</taxon>
        <taxon>Parasitiformes</taxon>
        <taxon>Ixodida</taxon>
        <taxon>Ixodoidea</taxon>
        <taxon>Ixodidae</taxon>
        <taxon>Amblyomminae</taxon>
        <taxon>Amblyomma</taxon>
    </lineage>
</organism>
<dbReference type="Proteomes" id="UP001321473">
    <property type="component" value="Unassembled WGS sequence"/>
</dbReference>
<comment type="caution">
    <text evidence="1">The sequence shown here is derived from an EMBL/GenBank/DDBJ whole genome shotgun (WGS) entry which is preliminary data.</text>
</comment>
<evidence type="ECO:0000313" key="2">
    <source>
        <dbReference type="Proteomes" id="UP001321473"/>
    </source>
</evidence>
<evidence type="ECO:0000313" key="1">
    <source>
        <dbReference type="EMBL" id="KAK8756053.1"/>
    </source>
</evidence>
<proteinExistence type="predicted"/>
<reference evidence="1 2" key="1">
    <citation type="journal article" date="2023" name="Arcadia Sci">
        <title>De novo assembly of a long-read Amblyomma americanum tick genome.</title>
        <authorList>
            <person name="Chou S."/>
            <person name="Poskanzer K.E."/>
            <person name="Rollins M."/>
            <person name="Thuy-Boun P.S."/>
        </authorList>
    </citation>
    <scope>NUCLEOTIDE SEQUENCE [LARGE SCALE GENOMIC DNA]</scope>
    <source>
        <strain evidence="1">F_SG_1</strain>
        <tissue evidence="1">Salivary glands</tissue>
    </source>
</reference>
<dbReference type="EMBL" id="JARKHS020036520">
    <property type="protein sequence ID" value="KAK8756053.1"/>
    <property type="molecule type" value="Genomic_DNA"/>
</dbReference>
<sequence>MHRTVTSSEPTAIKEATQEYSFSGDNGLGSTMLLTGTPFFVPQVILGSAALRTTGLVWPHGACCCDRNRTLIENAHILLSSLDDTFLDMRVVPASTFMHRTVTSSEPTAIKEATQEYSFSGHGGLGSTMLLTETPFFVLQVILGSAALRTTGLVWPHGACCCDGNRTLIENAHILLSSLDDTFLDMRVLPASPFMHRTVTSSEPTAIKEATQEYSFSGHGGLGSTMLLTETPFIVLQVILGSAALRTGLVWPHGACCGDGNRTLIENAHILLSSFDDTFLDMRVLPASAFMHRTVTSSEPAAIKEATQEYSFSGHGGLGSTMLLTGTPFIVLQVILGSAALRTTGLVWPHGACCCDENRTLIENAHILLSSLDDTFLDMRVLPASTFMHRTVTSSEPTAIKEATQEYSFSGHGGLGSTMLLTETPFFVLQVILGSAALRTTGLVWPHGACCCDGNRTLIENAHILPSSLDDTFLDMRVLPASTFMHRAVTSSEPTAIKEATQEYSFSGHGGLGSTMLLTETPFNVLQVILGSAALRTTGLVWPHGACCCDGNRTLIENAHILPSSLDDTFLDMRVLPASTFMHRAVTSSEPTAIKEATQEYSFSGHGGLGSTMLLTGTPFFVLQVILGSAALRTTGLVWPHGACCCDGNRTLIENAHILLSSLDDTFLDMRVLPASTFMHRTVTSSEPTAIKEATQEYSFSGHGGLGSTMLLTETPFFVLQVILGSAALRTTGLVWPHGACCCDGNRTLIENAHILLSSLDDTFLDMRVLPASTFMHRTVTSSEPTAIKEATQEYSFSGHSGLGSTMLLTETPFFVLQVILGSAALRTTGLVWPHGACCCDGNRTLIENAHILLSSLDDTFLDMRVLPASTFMHRAVTSSEPTATKEATQEYSFSGHGGLGSTMLLTETPFFVLQVILGSAALRTTGLVWPHGACCCDGNRTLIENAHILLSSLDDTFLDMRVLPASTFMHRTVTSSEPTAIKEATQEYSFSGHGGLGSTMLLTETPFFVLQVILGSAALRTTGLVWPHGACCCDGNRTLIENAHILLSSLDDTFLDMRVLPASTFMHRTVTSSEPTAIKEATQEYSFSGHGGLGSTMLLTETPFFVLQVILGSAALRTTGLVWPHGACCCDGNRTLIGNAHILLSSLDDTFMDMRVLPASTFMHRTVTSSEPTAIKEATQEYSFSGHGGLGSTMLLTETLFTVLQVILGSAALRTTELVWPHGACCCDGNRTLIENAHILPSSLDDTFLDMRVLPASTFMHRAVTSSEPTATKEATQEYSFSGHGGLGSTMLLTETPFFVLQIILGSAALRTTGLVWPHGACCCDGNRTLIENAHILLSSLDDTFLDMRVLPASPFMYRTVTSSEPTAIKEATQEYSFSGHGGLGSTMLLTETPFFVLQVILGSAALRTTGLVWPHGACCCDGNRTLIENAHILLSSLDDTFLDMRVLPASTFMHRTVTSSEPAAIKEATQEYSFSGHGGLGSTMLLTGTPFFVLQVILGSAALRTTGLVWPHGACCCDGNRTLIENAHILLSSLDDTFLDMRVLPASTFMHRTVTSSEPTAIKEATQEYSFSGHGGLGSTMLLTETPFFVLQVILGSAALRTTGLVWPHGACCCDGNRTLIENAHILLSSLDDTFLDMRVLPASTFMHRAVTSSEPTAIKEATQEYSFSGHGGLGSTMLLTGTPFFVLQVILGSAALRTTGLVWPHGACCCDGNRTLIENAHILLSSLDDTFLDMRVLPASTFMHRTVTSSEPTAIKEATQEYSFSGHGGLGSTMLLTETPFFVLQVILGSAALRTTGLVWPHGACCCDGNRTLIENAHILLSSLDDTFLDMRVLPASTFMHRTVTSSEPTAIKEATQEYSFSGHGGLGSTMLLTETPFFVLQVILGSAALRTTGLVWPHGACCCDGNRTLIENAHILLSSLDDTFLDMRVLPASTFMHRTVTSSEPTAIKEATQEYSFSGHGGLGSTMLLTETPFFVLQVILGSAALRTTGLVWPHGACCCDGNRTLIENAHILLSSLDDTFLDMRVLPASTFMHRTVTSSEPTAIKEATQEYSFSGHGGLGSTMLLTETPFFVLQVILGSAALRTTGLVWPHGACCCDGNRTLIENAHILLSSLDDTFLDMRVLPASTFMHRTVTSSEPTAIKEATQEYSFSGHGGLGSTMLLTETLFFVLQVILGSAALRTTGLVWPHGACCCDGNRTLIENAHILLSSLDDTFLDMRVLPASTFMHRTVTSSEPTAIKEATQEYSFSGHGGLGSTMLLTATPFFVLQVILGSAALRTTGLVWPHGACCCDGNRTLIENAHILLSSLDDTFLDMRVLPASTFMHRTVTSSEPTAIKEATQEYSFSGHGGLGSTMLLTVILGSAALRTTGLVWPHGACCCDGNRTLIENAHILLSSLDDTFLDMRVLPASTFMHRTVTSSEPTAIKEATQEYSFSGHGGLGSTMLLTETPFFVLQVILGSAALRTTGLVWPHGACCCDGNRTLIENAHILLSSLDDTFLDMRVLPASTFMHRTVTSSEPTAIKEATQEYSFSGHGGLGSTMLLTETPFFVLQVILGSAALRTTGLVWPHGACCCDGNRTLIENAHILLSSLDDTFLDMRVLPASTFMYRTVTSSEPTAIKEATQEYSFSGHGGLGSTMLLTETPFIVLQVILGSAALRTTGLVWPHGACCCDGNRTLIENAHILLSSLDDTFLDMRVLPASTFMHRTVTSSEPTAIKEATQEYSFSGHGGLGSTMLLTETPFIVLQVILGSAALRTTGLVWPHGACCCDGNRTLIENAHILLSSLDDTFLDMRVLPASTFMHRTVTSSEPTAIKEATQEYSFSGHGGLGSTMLLTETPFFVLQVILGSAALRTTGLVWPHGACCCDGNRTLIENAHILLSSLDDTFLDMRVLPASTFMHRTVTSSEPTAIKEATQEYSFSGHGGLGSTMLLTGTPFFVLQVILGSAALRTTGLVWPHGACCCDGNRTLIENAHILLSSLDDTFLDMRVLPASTFMHRTVTSSEPTAIKEATQEYSFSGHGGLGSTMLLTGTPFFVLQVILGSAALRTTGLVWPHGACCCDGNRTLIENAHILLSSLDDTFLDMRVLPASTFMHRTVTSSEPTAIKEETQEYSFSGHGGLGSTMWLTETPFFVLQVILGSAALRTTGPVWPHGPCCGDGNRTLIENAHILLSSLDDTFLDMRVLPASTFMHRTVTSSEPTAIKEATQEYSFSGHGGLGSTMLLTETPFFVLQVILGSAALRTIGLVWPHGACCCDGNRTLIENAHILLSSLDDTFLGMRVLPASTFMHRTVTSSEPTAIKEATQEYSFSGHGGLGSTMLLTETPFFVLQVILGSAALRTTGLVWPHGACCCDGNRTLIGNAHILLSSLDDTFMDMRVLPASTFMHRTVTSSEPTAIKEATQEYSFSGHGGLGSTMLLTETLFNVLQVILGSAALRTTELVWPHGACCCDGNRTLIENAHILPSSLDDTFLDMRVLPASTFMHRAVTSSEPTATKEATQEYSFSGHGGLGSTMLLTETPFFVLQIILGSAALRTTGLVWPHGACCCDGNRTLIENAHILLSSLDDTFLDMRVLPASPFMYRTVTSSEPTAIKEATQEYSFSGHGGLGSTMLLTETPFFVLQVILGSAALRTTGLVWPHGACCCDGNRTLIENAHILLSSLDDTFLDMRVLPASTFMHRTVTSSEPTAIKEATQEYSFSGHGGLGSTMLLTETPFFVLQVILGSAALRTTGLVWPHGACCCDGNRTLIENAHILLSSLDDTFLDMRVLPASTFMHRTVTSSEPTAIKEATQEYSFSGHGGLGSTMLLTGTPFSYCRLSWVPLHYEQLDSCGPMALDAAMEIGPSSKTHTSCCRHLMTLFWTCVFFQRQRSCIAL</sequence>